<dbReference type="AlphaFoldDB" id="A0A0G2EJR5"/>
<dbReference type="Gene3D" id="2.130.10.10">
    <property type="entry name" value="YVTN repeat-like/Quinoprotein amine dehydrogenase"/>
    <property type="match status" value="4"/>
</dbReference>
<dbReference type="GO" id="GO:0000447">
    <property type="term" value="P:endonucleolytic cleavage in ITS1 to separate SSU-rRNA from 5.8S rRNA and LSU-rRNA from tricistronic rRNA transcript (SSU-rRNA, 5.8S rRNA, LSU-rRNA)"/>
    <property type="evidence" value="ECO:0007669"/>
    <property type="project" value="EnsemblFungi"/>
</dbReference>
<keyword evidence="8" id="KW-1185">Reference proteome</keyword>
<dbReference type="GO" id="GO:0000028">
    <property type="term" value="P:ribosomal small subunit assembly"/>
    <property type="evidence" value="ECO:0007669"/>
    <property type="project" value="TreeGrafter"/>
</dbReference>
<dbReference type="GO" id="GO:0000480">
    <property type="term" value="P:endonucleolytic cleavage in 5'-ETS of tricistronic rRNA transcript (SSU-rRNA, 5.8S rRNA, LSU-rRNA)"/>
    <property type="evidence" value="ECO:0007669"/>
    <property type="project" value="EnsemblFungi"/>
</dbReference>
<feature type="repeat" description="WD" evidence="4">
    <location>
        <begin position="337"/>
        <end position="378"/>
    </location>
</feature>
<dbReference type="PANTHER" id="PTHR19858">
    <property type="entry name" value="WD40 REPEAT PROTEIN"/>
    <property type="match status" value="1"/>
</dbReference>
<dbReference type="SUPFAM" id="SSF50978">
    <property type="entry name" value="WD40 repeat-like"/>
    <property type="match status" value="3"/>
</dbReference>
<feature type="region of interest" description="Disordered" evidence="5">
    <location>
        <begin position="882"/>
        <end position="913"/>
    </location>
</feature>
<sequence length="913" mass="100777">MKTDFKFSNLLGTVYGKGNLVFTPDGQSLLSPVGNLVSVFNLTTNSNYTLPFAHRKNITSIDLNPKGNLLLSVDEDGRAILTILPRRLAIFHFSFKSPVSALAFAPSGKHFAVAIGRKIQVWKTPSTPDTNVNGEVDFAPFVLHREYGGHFDAIQSLVWSVDSRFFLSASKDLTARIWSLDPEEGFEPTVLAGHRESVKAAWFSANQESIFTISQDGALFRWEYVSAPQQNGDDEALVNIEDERWRIVQKDYFLQNAKVNCASFHPISKLLTVGFSNGLFGLYELPDFANIQTLNISQSDISHIATNKTGEWLAFGSSKHGQLLVWEWQSESYILKQQSHMDSLNTLAYSPDGTRIITGADDGKIKIWDLSSGFHIATFTEHSSGVTSCCYSKKGNVLFTASLDGSVRAWDMLRYRNFRTFTAPTRLSFSSVAIDPSGEVVCASSLDSFDIHVWSVQTGQLLDQLSGHEGPISSLAFTPDGQTLVSGSWDYTIRLWSIFQRTQVSEPLQLQSEVLSVSVRPDSSQLAASTLDGQLTFWTISTGTQSSVLDGRRDISGGRKLTDRRTAANNSSNKSFSSITYSADGSCLLAAGQSKYICLYAVSTLTLLKKFTVSINLSLSGTQEFLNSSAILSNGMPSTLLDEGGEASDLEDRIDRSLPGAKRGDATSRKQKHPEVRVTNVEFAPTGRSFCAASTEGLLIYSLDTNIPTFDPFDLDIDITPDTILSTLNEEKDYLKALVMAFRLNEISLIRKVYLSIPYNLIDTISRDIHHVYLTRLLRFIGTEMETSRHLELHLLWCKSLLSWHGRFIKDSSTGIVTGSGTGGVGTGEWAEVLRRLKRGIDGTAKTVRRIAEGNLENVDFLLEQAKIKKLESRNGVKTITNGESMDVDGETEGYTESGDVEKDGEDGWIGFD</sequence>
<dbReference type="PRINTS" id="PR00320">
    <property type="entry name" value="GPROTEINBRPT"/>
</dbReference>
<evidence type="ECO:0000256" key="3">
    <source>
        <dbReference type="ARBA" id="ARBA00022737"/>
    </source>
</evidence>
<dbReference type="GO" id="GO:0000920">
    <property type="term" value="P:septum digestion after cytokinesis"/>
    <property type="evidence" value="ECO:0007669"/>
    <property type="project" value="EnsemblFungi"/>
</dbReference>
<dbReference type="FunFam" id="2.130.10.10:FF:000470">
    <property type="entry name" value="Periodic tryptophan protein 2 homolog"/>
    <property type="match status" value="1"/>
</dbReference>
<comment type="caution">
    <text evidence="7">The sequence shown here is derived from an EMBL/GenBank/DDBJ whole genome shotgun (WGS) entry which is preliminary data.</text>
</comment>
<evidence type="ECO:0000256" key="1">
    <source>
        <dbReference type="ARBA" id="ARBA00010226"/>
    </source>
</evidence>
<name>A0A0G2EJR5_PHACM</name>
<dbReference type="InterPro" id="IPR036322">
    <property type="entry name" value="WD40_repeat_dom_sf"/>
</dbReference>
<evidence type="ECO:0000256" key="2">
    <source>
        <dbReference type="ARBA" id="ARBA00022574"/>
    </source>
</evidence>
<keyword evidence="7" id="KW-0687">Ribonucleoprotein</keyword>
<dbReference type="GO" id="GO:0000472">
    <property type="term" value="P:endonucleolytic cleavage to generate mature 5'-end of SSU-rRNA from (SSU-rRNA, 5.8S rRNA, LSU-rRNA)"/>
    <property type="evidence" value="ECO:0007669"/>
    <property type="project" value="EnsemblFungi"/>
</dbReference>
<evidence type="ECO:0000256" key="4">
    <source>
        <dbReference type="PROSITE-ProRule" id="PRU00221"/>
    </source>
</evidence>
<evidence type="ECO:0000313" key="8">
    <source>
        <dbReference type="Proteomes" id="UP000053317"/>
    </source>
</evidence>
<keyword evidence="2 4" id="KW-0853">WD repeat</keyword>
<dbReference type="GO" id="GO:0032040">
    <property type="term" value="C:small-subunit processome"/>
    <property type="evidence" value="ECO:0007669"/>
    <property type="project" value="EnsemblFungi"/>
</dbReference>
<dbReference type="Proteomes" id="UP000053317">
    <property type="component" value="Unassembled WGS sequence"/>
</dbReference>
<reference evidence="7 8" key="1">
    <citation type="submission" date="2015-05" db="EMBL/GenBank/DDBJ databases">
        <title>Distinctive expansion of gene families associated with plant cell wall degradation and secondary metabolism in the genomes of grapevine trunk pathogens.</title>
        <authorList>
            <person name="Lawrence D.P."/>
            <person name="Travadon R."/>
            <person name="Rolshausen P.E."/>
            <person name="Baumgartner K."/>
        </authorList>
    </citation>
    <scope>NUCLEOTIDE SEQUENCE [LARGE SCALE GENOMIC DNA]</scope>
    <source>
        <strain evidence="7">UCRPC4</strain>
    </source>
</reference>
<evidence type="ECO:0000259" key="6">
    <source>
        <dbReference type="Pfam" id="PF04003"/>
    </source>
</evidence>
<dbReference type="PROSITE" id="PS00678">
    <property type="entry name" value="WD_REPEATS_1"/>
    <property type="match status" value="2"/>
</dbReference>
<dbReference type="CDD" id="cd00200">
    <property type="entry name" value="WD40"/>
    <property type="match status" value="1"/>
</dbReference>
<feature type="repeat" description="WD" evidence="4">
    <location>
        <begin position="511"/>
        <end position="548"/>
    </location>
</feature>
<feature type="repeat" description="WD" evidence="4">
    <location>
        <begin position="379"/>
        <end position="420"/>
    </location>
</feature>
<proteinExistence type="inferred from homology"/>
<feature type="repeat" description="WD" evidence="4">
    <location>
        <begin position="147"/>
        <end position="181"/>
    </location>
</feature>
<feature type="region of interest" description="Disordered" evidence="5">
    <location>
        <begin position="651"/>
        <end position="674"/>
    </location>
</feature>
<dbReference type="InterPro" id="IPR027145">
    <property type="entry name" value="PWP2"/>
</dbReference>
<dbReference type="GO" id="GO:0034388">
    <property type="term" value="C:Pwp2p-containing subcomplex of 90S preribosome"/>
    <property type="evidence" value="ECO:0007669"/>
    <property type="project" value="EnsemblFungi"/>
</dbReference>
<feature type="domain" description="Small-subunit processome Utp12" evidence="6">
    <location>
        <begin position="745"/>
        <end position="863"/>
    </location>
</feature>
<feature type="repeat" description="WD" evidence="4">
    <location>
        <begin position="465"/>
        <end position="506"/>
    </location>
</feature>
<protein>
    <submittedName>
        <fullName evidence="7">Putative small nucleolar ribonucleoprotein complex subunit</fullName>
    </submittedName>
</protein>
<dbReference type="GO" id="GO:0030010">
    <property type="term" value="P:establishment of cell polarity"/>
    <property type="evidence" value="ECO:0007669"/>
    <property type="project" value="EnsemblFungi"/>
</dbReference>
<dbReference type="Pfam" id="PF04003">
    <property type="entry name" value="Utp12"/>
    <property type="match status" value="1"/>
</dbReference>
<dbReference type="InterPro" id="IPR019775">
    <property type="entry name" value="WD40_repeat_CS"/>
</dbReference>
<evidence type="ECO:0000313" key="7">
    <source>
        <dbReference type="EMBL" id="KKY22619.1"/>
    </source>
</evidence>
<dbReference type="InterPro" id="IPR001680">
    <property type="entry name" value="WD40_rpt"/>
</dbReference>
<dbReference type="EMBL" id="LCWF01000075">
    <property type="protein sequence ID" value="KKY22619.1"/>
    <property type="molecule type" value="Genomic_DNA"/>
</dbReference>
<organism evidence="7 8">
    <name type="scientific">Phaeomoniella chlamydospora</name>
    <name type="common">Phaeoacremonium chlamydosporum</name>
    <dbReference type="NCBI Taxonomy" id="158046"/>
    <lineage>
        <taxon>Eukaryota</taxon>
        <taxon>Fungi</taxon>
        <taxon>Dikarya</taxon>
        <taxon>Ascomycota</taxon>
        <taxon>Pezizomycotina</taxon>
        <taxon>Eurotiomycetes</taxon>
        <taxon>Chaetothyriomycetidae</taxon>
        <taxon>Phaeomoniellales</taxon>
        <taxon>Phaeomoniellaceae</taxon>
        <taxon>Phaeomoniella</taxon>
    </lineage>
</organism>
<dbReference type="PROSITE" id="PS50294">
    <property type="entry name" value="WD_REPEATS_REGION"/>
    <property type="match status" value="4"/>
</dbReference>
<dbReference type="OrthoDB" id="3142434at2759"/>
<dbReference type="PROSITE" id="PS50082">
    <property type="entry name" value="WD_REPEATS_2"/>
    <property type="match status" value="6"/>
</dbReference>
<accession>A0A0G2EJR5</accession>
<dbReference type="SMART" id="SM00320">
    <property type="entry name" value="WD40"/>
    <property type="match status" value="13"/>
</dbReference>
<dbReference type="InterPro" id="IPR020472">
    <property type="entry name" value="WD40_PAC1"/>
</dbReference>
<dbReference type="InterPro" id="IPR015943">
    <property type="entry name" value="WD40/YVTN_repeat-like_dom_sf"/>
</dbReference>
<dbReference type="PANTHER" id="PTHR19858:SF0">
    <property type="entry name" value="PERIODIC TRYPTOPHAN PROTEIN 2 HOMOLOG"/>
    <property type="match status" value="1"/>
</dbReference>
<reference evidence="7 8" key="2">
    <citation type="submission" date="2015-05" db="EMBL/GenBank/DDBJ databases">
        <authorList>
            <person name="Morales-Cruz A."/>
            <person name="Amrine K.C."/>
            <person name="Cantu D."/>
        </authorList>
    </citation>
    <scope>NUCLEOTIDE SEQUENCE [LARGE SCALE GENOMIC DNA]</scope>
    <source>
        <strain evidence="7">UCRPC4</strain>
    </source>
</reference>
<feature type="repeat" description="WD" evidence="4">
    <location>
        <begin position="191"/>
        <end position="223"/>
    </location>
</feature>
<gene>
    <name evidence="7" type="ORF">UCRPC4_g03236</name>
</gene>
<dbReference type="Pfam" id="PF00400">
    <property type="entry name" value="WD40"/>
    <property type="match status" value="5"/>
</dbReference>
<keyword evidence="3" id="KW-0677">Repeat</keyword>
<evidence type="ECO:0000256" key="5">
    <source>
        <dbReference type="SAM" id="MobiDB-lite"/>
    </source>
</evidence>
<dbReference type="InterPro" id="IPR007148">
    <property type="entry name" value="SSU_processome_Utp12"/>
</dbReference>
<comment type="similarity">
    <text evidence="1">Belongs to the WD repeat PWP2 family.</text>
</comment>
<dbReference type="GO" id="GO:0005737">
    <property type="term" value="C:cytoplasm"/>
    <property type="evidence" value="ECO:0007669"/>
    <property type="project" value="EnsemblFungi"/>
</dbReference>